<sequence>MGGHRGGGRVRRRPHAPPHVPPVEQLRQPEPADELGGRGNPPKTGPARTSPCNSAFGWNWEEAEAWAEATGFRKQQLPGLSAGVREAASPQAGRCSPPRSSTAWVPPTSSHRAPVAFRGCPREKREEVRGSDPDAAMHAVACYAYRHNRRGKLVVLVLDNQQATGPSKWVHFDEFDSFYVLLGRSELPVYPVN</sequence>
<organism evidence="2">
    <name type="scientific">Panicum hallii</name>
    <dbReference type="NCBI Taxonomy" id="206008"/>
    <lineage>
        <taxon>Eukaryota</taxon>
        <taxon>Viridiplantae</taxon>
        <taxon>Streptophyta</taxon>
        <taxon>Embryophyta</taxon>
        <taxon>Tracheophyta</taxon>
        <taxon>Spermatophyta</taxon>
        <taxon>Magnoliopsida</taxon>
        <taxon>Liliopsida</taxon>
        <taxon>Poales</taxon>
        <taxon>Poaceae</taxon>
        <taxon>PACMAD clade</taxon>
        <taxon>Panicoideae</taxon>
        <taxon>Panicodae</taxon>
        <taxon>Paniceae</taxon>
        <taxon>Panicinae</taxon>
        <taxon>Panicum</taxon>
        <taxon>Panicum sect. Panicum</taxon>
    </lineage>
</organism>
<dbReference type="PANTHER" id="PTHR35360">
    <property type="entry name" value="OS01G0324125 PROTEIN-RELATED"/>
    <property type="match status" value="1"/>
</dbReference>
<dbReference type="Proteomes" id="UP000243499">
    <property type="component" value="Chromosome 4"/>
</dbReference>
<feature type="compositionally biased region" description="Polar residues" evidence="1">
    <location>
        <begin position="98"/>
        <end position="111"/>
    </location>
</feature>
<dbReference type="Gramene" id="PAN25589">
    <property type="protein sequence ID" value="PAN25589"/>
    <property type="gene ID" value="PAHAL_4G312200"/>
</dbReference>
<accession>A0A2S3HLH3</accession>
<protein>
    <submittedName>
        <fullName evidence="2">Uncharacterized protein</fullName>
    </submittedName>
</protein>
<proteinExistence type="predicted"/>
<feature type="region of interest" description="Disordered" evidence="1">
    <location>
        <begin position="82"/>
        <end position="115"/>
    </location>
</feature>
<evidence type="ECO:0000256" key="1">
    <source>
        <dbReference type="SAM" id="MobiDB-lite"/>
    </source>
</evidence>
<feature type="region of interest" description="Disordered" evidence="1">
    <location>
        <begin position="1"/>
        <end position="55"/>
    </location>
</feature>
<dbReference type="AlphaFoldDB" id="A0A2S3HLH3"/>
<dbReference type="EMBL" id="CM008049">
    <property type="protein sequence ID" value="PAN25589.1"/>
    <property type="molecule type" value="Genomic_DNA"/>
</dbReference>
<gene>
    <name evidence="2" type="ORF">PAHAL_4G312200</name>
</gene>
<feature type="compositionally biased region" description="Basic residues" evidence="1">
    <location>
        <begin position="1"/>
        <end position="16"/>
    </location>
</feature>
<name>A0A2S3HLH3_9POAL</name>
<evidence type="ECO:0000313" key="2">
    <source>
        <dbReference type="EMBL" id="PAN25589.1"/>
    </source>
</evidence>
<reference evidence="2" key="1">
    <citation type="submission" date="2018-04" db="EMBL/GenBank/DDBJ databases">
        <title>WGS assembly of Panicum hallii.</title>
        <authorList>
            <person name="Lovell J."/>
            <person name="Jenkins J."/>
            <person name="Lowry D."/>
            <person name="Mamidi S."/>
            <person name="Sreedasyam A."/>
            <person name="Weng X."/>
            <person name="Barry K."/>
            <person name="Bonette J."/>
            <person name="Campitelli B."/>
            <person name="Daum C."/>
            <person name="Gordon S."/>
            <person name="Gould B."/>
            <person name="Lipzen A."/>
            <person name="Macqueen A."/>
            <person name="Palacio-Mejia J."/>
            <person name="Plott C."/>
            <person name="Shakirov E."/>
            <person name="Shu S."/>
            <person name="Yoshinaga Y."/>
            <person name="Zane M."/>
            <person name="Rokhsar D."/>
            <person name="Grimwood J."/>
            <person name="Schmutz J."/>
            <person name="Juenger T."/>
        </authorList>
    </citation>
    <scope>NUCLEOTIDE SEQUENCE [LARGE SCALE GENOMIC DNA]</scope>
    <source>
        <strain evidence="2">FIL2</strain>
    </source>
</reference>